<organism evidence="10 11">
    <name type="scientific">Cylindrodendrum hubeiense</name>
    <dbReference type="NCBI Taxonomy" id="595255"/>
    <lineage>
        <taxon>Eukaryota</taxon>
        <taxon>Fungi</taxon>
        <taxon>Dikarya</taxon>
        <taxon>Ascomycota</taxon>
        <taxon>Pezizomycotina</taxon>
        <taxon>Sordariomycetes</taxon>
        <taxon>Hypocreomycetidae</taxon>
        <taxon>Hypocreales</taxon>
        <taxon>Nectriaceae</taxon>
        <taxon>Cylindrodendrum</taxon>
    </lineage>
</organism>
<evidence type="ECO:0000256" key="7">
    <source>
        <dbReference type="SAM" id="MobiDB-lite"/>
    </source>
</evidence>
<dbReference type="InterPro" id="IPR036259">
    <property type="entry name" value="MFS_trans_sf"/>
</dbReference>
<feature type="transmembrane region" description="Helical" evidence="8">
    <location>
        <begin position="505"/>
        <end position="522"/>
    </location>
</feature>
<proteinExistence type="predicted"/>
<dbReference type="Gene3D" id="1.20.1250.20">
    <property type="entry name" value="MFS general substrate transporter like domains"/>
    <property type="match status" value="1"/>
</dbReference>
<dbReference type="CDD" id="cd17323">
    <property type="entry name" value="MFS_Tpo1_MDR_like"/>
    <property type="match status" value="1"/>
</dbReference>
<dbReference type="Pfam" id="PF07690">
    <property type="entry name" value="MFS_1"/>
    <property type="match status" value="1"/>
</dbReference>
<keyword evidence="4 8" id="KW-1133">Transmembrane helix</keyword>
<feature type="transmembrane region" description="Helical" evidence="8">
    <location>
        <begin position="528"/>
        <end position="549"/>
    </location>
</feature>
<keyword evidence="3 8" id="KW-0812">Transmembrane</keyword>
<dbReference type="GO" id="GO:0010509">
    <property type="term" value="P:intracellular polyamine homeostasis"/>
    <property type="evidence" value="ECO:0007669"/>
    <property type="project" value="TreeGrafter"/>
</dbReference>
<dbReference type="OrthoDB" id="3936150at2759"/>
<feature type="compositionally biased region" description="Low complexity" evidence="7">
    <location>
        <begin position="68"/>
        <end position="78"/>
    </location>
</feature>
<comment type="subcellular location">
    <subcellularLocation>
        <location evidence="1">Membrane</location>
        <topology evidence="1">Multi-pass membrane protein</topology>
    </subcellularLocation>
</comment>
<dbReference type="Proteomes" id="UP000722485">
    <property type="component" value="Unassembled WGS sequence"/>
</dbReference>
<feature type="region of interest" description="Disordered" evidence="7">
    <location>
        <begin position="1"/>
        <end position="78"/>
    </location>
</feature>
<reference evidence="10" key="1">
    <citation type="submission" date="2020-03" db="EMBL/GenBank/DDBJ databases">
        <title>Draft Genome Sequence of Cylindrodendrum hubeiense.</title>
        <authorList>
            <person name="Buettner E."/>
            <person name="Kellner H."/>
        </authorList>
    </citation>
    <scope>NUCLEOTIDE SEQUENCE</scope>
    <source>
        <strain evidence="10">IHI 201604</strain>
    </source>
</reference>
<feature type="transmembrane region" description="Helical" evidence="8">
    <location>
        <begin position="383"/>
        <end position="407"/>
    </location>
</feature>
<name>A0A9P5GWK5_9HYPO</name>
<dbReference type="InterPro" id="IPR011701">
    <property type="entry name" value="MFS"/>
</dbReference>
<dbReference type="FunFam" id="1.20.1250.20:FF:000172">
    <property type="entry name" value="MFS multidrug resistance transporter"/>
    <property type="match status" value="1"/>
</dbReference>
<dbReference type="PANTHER" id="PTHR23502">
    <property type="entry name" value="MAJOR FACILITATOR SUPERFAMILY"/>
    <property type="match status" value="1"/>
</dbReference>
<evidence type="ECO:0000256" key="4">
    <source>
        <dbReference type="ARBA" id="ARBA00022989"/>
    </source>
</evidence>
<feature type="transmembrane region" description="Helical" evidence="8">
    <location>
        <begin position="112"/>
        <end position="136"/>
    </location>
</feature>
<evidence type="ECO:0000256" key="1">
    <source>
        <dbReference type="ARBA" id="ARBA00004141"/>
    </source>
</evidence>
<feature type="domain" description="Major facilitator superfamily (MFS) profile" evidence="9">
    <location>
        <begin position="114"/>
        <end position="553"/>
    </location>
</feature>
<keyword evidence="5 8" id="KW-0472">Membrane</keyword>
<evidence type="ECO:0000313" key="11">
    <source>
        <dbReference type="Proteomes" id="UP000722485"/>
    </source>
</evidence>
<comment type="caution">
    <text evidence="10">The sequence shown here is derived from an EMBL/GenBank/DDBJ whole genome shotgun (WGS) entry which is preliminary data.</text>
</comment>
<evidence type="ECO:0000256" key="3">
    <source>
        <dbReference type="ARBA" id="ARBA00022692"/>
    </source>
</evidence>
<accession>A0A9P5GWK5</accession>
<protein>
    <recommendedName>
        <fullName evidence="9">Major facilitator superfamily (MFS) profile domain-containing protein</fullName>
    </recommendedName>
</protein>
<evidence type="ECO:0000256" key="8">
    <source>
        <dbReference type="SAM" id="Phobius"/>
    </source>
</evidence>
<evidence type="ECO:0000256" key="2">
    <source>
        <dbReference type="ARBA" id="ARBA00022448"/>
    </source>
</evidence>
<feature type="transmembrane region" description="Helical" evidence="8">
    <location>
        <begin position="148"/>
        <end position="168"/>
    </location>
</feature>
<dbReference type="PANTHER" id="PTHR23502:SF5">
    <property type="entry name" value="QUINIDINE RESISTANCE PROTEIN 3"/>
    <property type="match status" value="1"/>
</dbReference>
<evidence type="ECO:0000256" key="6">
    <source>
        <dbReference type="ARBA" id="ARBA00023180"/>
    </source>
</evidence>
<feature type="transmembrane region" description="Helical" evidence="8">
    <location>
        <begin position="270"/>
        <end position="288"/>
    </location>
</feature>
<dbReference type="PROSITE" id="PS50850">
    <property type="entry name" value="MFS"/>
    <property type="match status" value="1"/>
</dbReference>
<evidence type="ECO:0000256" key="5">
    <source>
        <dbReference type="ARBA" id="ARBA00023136"/>
    </source>
</evidence>
<keyword evidence="6" id="KW-0325">Glycoprotein</keyword>
<keyword evidence="11" id="KW-1185">Reference proteome</keyword>
<feature type="transmembrane region" description="Helical" evidence="8">
    <location>
        <begin position="180"/>
        <end position="199"/>
    </location>
</feature>
<keyword evidence="2" id="KW-0813">Transport</keyword>
<feature type="transmembrane region" description="Helical" evidence="8">
    <location>
        <begin position="337"/>
        <end position="363"/>
    </location>
</feature>
<dbReference type="GO" id="GO:0005886">
    <property type="term" value="C:plasma membrane"/>
    <property type="evidence" value="ECO:0007669"/>
    <property type="project" value="TreeGrafter"/>
</dbReference>
<feature type="transmembrane region" description="Helical" evidence="8">
    <location>
        <begin position="463"/>
        <end position="484"/>
    </location>
</feature>
<gene>
    <name evidence="10" type="ORF">G7Z17_g13696</name>
</gene>
<feature type="transmembrane region" description="Helical" evidence="8">
    <location>
        <begin position="242"/>
        <end position="264"/>
    </location>
</feature>
<dbReference type="SUPFAM" id="SSF103473">
    <property type="entry name" value="MFS general substrate transporter"/>
    <property type="match status" value="1"/>
</dbReference>
<dbReference type="EMBL" id="JAANBB010000948">
    <property type="protein sequence ID" value="KAF7531849.1"/>
    <property type="molecule type" value="Genomic_DNA"/>
</dbReference>
<dbReference type="GO" id="GO:0015203">
    <property type="term" value="F:polyamine transmembrane transporter activity"/>
    <property type="evidence" value="ECO:0007669"/>
    <property type="project" value="TreeGrafter"/>
</dbReference>
<evidence type="ECO:0000313" key="10">
    <source>
        <dbReference type="EMBL" id="KAF7531849.1"/>
    </source>
</evidence>
<dbReference type="InterPro" id="IPR020846">
    <property type="entry name" value="MFS_dom"/>
</dbReference>
<feature type="transmembrane region" description="Helical" evidence="8">
    <location>
        <begin position="205"/>
        <end position="230"/>
    </location>
</feature>
<evidence type="ECO:0000259" key="9">
    <source>
        <dbReference type="PROSITE" id="PS50850"/>
    </source>
</evidence>
<feature type="transmembrane region" description="Helical" evidence="8">
    <location>
        <begin position="439"/>
        <end position="457"/>
    </location>
</feature>
<sequence length="646" mass="71521">MKSGNDDEKIDDEREKGQKEDRPPTAESDSTKSTHSQIESLHEIQPVVTLGEPVGNIDTKSLHRSRTQSRASSTRSRALSIIPRSKRRGLFGSLTFVPEVSNPYDYKRSTKWGLVSIIALATAAAPLGSTVVYPALPVLVKEFNTIETITNLSVALYMISMAIFPLWWSSFSEEYGRRSIYVISFTLFVIFSVLSAISTNITMLIIFRMCAGGASASAHSTGAGSVADLFEVFERGRAMSIFYLGPLLGPLIAPIIGGAVTQGLGWQATMWFLAIYGLIVLLMIIFFLPETLARRKPEEPAPIAQTEDLSRMRTMDSAKEKTKKLTKSLRRFLIDPLAVILYLRYPPVLITVMIAAIAFGSLYVANIAIQQKFSQPPYNFGQLIIGLLYIPSGLGYFVASLLGGKWIDNIMAREARKANRYDENGKLIYFPEDRLRENAWIAVTVYPLALLMFGWTLKYGVHFMVPAIAMFFFGVASMLIFSAATTMLTEFIRKRSSAGVAINNFVRNTLSCIGAIVAAPWINAIDVGWVFTSICIFCMLTSYSGIWILRKNSTKWRVGMDEALNAILACLPLYHTAEVLIEQRHSKGHAAAGLDNHLEALQHETHCGTDLVFGHAIHARHQPALIDDAPRVHTHRGAQSVGDGQR</sequence>
<dbReference type="AlphaFoldDB" id="A0A9P5GWK5"/>
<feature type="compositionally biased region" description="Basic and acidic residues" evidence="7">
    <location>
        <begin position="1"/>
        <end position="32"/>
    </location>
</feature>